<accession>A0A317SGN8</accession>
<name>A0A317SGN8_9PEZI</name>
<feature type="region of interest" description="Disordered" evidence="1">
    <location>
        <begin position="394"/>
        <end position="415"/>
    </location>
</feature>
<gene>
    <name evidence="2" type="ORF">C7212DRAFT_347359</name>
</gene>
<organism evidence="2 3">
    <name type="scientific">Tuber magnatum</name>
    <name type="common">white Piedmont truffle</name>
    <dbReference type="NCBI Taxonomy" id="42249"/>
    <lineage>
        <taxon>Eukaryota</taxon>
        <taxon>Fungi</taxon>
        <taxon>Dikarya</taxon>
        <taxon>Ascomycota</taxon>
        <taxon>Pezizomycotina</taxon>
        <taxon>Pezizomycetes</taxon>
        <taxon>Pezizales</taxon>
        <taxon>Tuberaceae</taxon>
        <taxon>Tuber</taxon>
    </lineage>
</organism>
<dbReference type="Proteomes" id="UP000246991">
    <property type="component" value="Unassembled WGS sequence"/>
</dbReference>
<sequence>MAPKLDPHHLVALMSHAFNDKQDGSLRHWVPSIQTIMGGIVDNHETNLRTIPILDALAHLAHISVSRGEAQVVAIGLQLNSRKKEIHLTVAKNKKVTNGLINHLTKVWRKLQALLCQYERNRSGRWDQPRSPEMPKEVGLSLKIEIFHDIYQYSLEKQVKRIDKWSGGLGRFMKELLRRHVFPHLQGFELSLYKAVVSLSFAVQSILTNEHVRIVLADRNEFGCEILAQEVGGHLGEDPFPLRHALEKLTSLPRHIETLFGFAHSPRLLPALRWRLSISAVPNKTHIAKLPASSEEWQSLLEVACNRAINGTMSDHSATLGSLSSVAVPAASGLEAFNKRSGQKFYTRGSHGKWYWPWGMPGAGGPMVNVMVEKVLDEYRTYLKNKNLLRSYSESSGVSSDGAQHGLSDDHKKGAEAAGAAMVQAHGGPGFGFFDARYPVASGR</sequence>
<comment type="caution">
    <text evidence="2">The sequence shown here is derived from an EMBL/GenBank/DDBJ whole genome shotgun (WGS) entry which is preliminary data.</text>
</comment>
<proteinExistence type="predicted"/>
<reference evidence="2 3" key="1">
    <citation type="submission" date="2018-03" db="EMBL/GenBank/DDBJ databases">
        <title>Genomes of Pezizomycetes fungi and the evolution of truffles.</title>
        <authorList>
            <person name="Murat C."/>
            <person name="Payen T."/>
            <person name="Noel B."/>
            <person name="Kuo A."/>
            <person name="Martin F.M."/>
        </authorList>
    </citation>
    <scope>NUCLEOTIDE SEQUENCE [LARGE SCALE GENOMIC DNA]</scope>
    <source>
        <strain evidence="2">091103-1</strain>
    </source>
</reference>
<evidence type="ECO:0000256" key="1">
    <source>
        <dbReference type="SAM" id="MobiDB-lite"/>
    </source>
</evidence>
<evidence type="ECO:0000313" key="3">
    <source>
        <dbReference type="Proteomes" id="UP000246991"/>
    </source>
</evidence>
<dbReference type="AlphaFoldDB" id="A0A317SGN8"/>
<keyword evidence="3" id="KW-1185">Reference proteome</keyword>
<dbReference type="OrthoDB" id="5308969at2759"/>
<dbReference type="EMBL" id="PYWC01000092">
    <property type="protein sequence ID" value="PWW72887.1"/>
    <property type="molecule type" value="Genomic_DNA"/>
</dbReference>
<evidence type="ECO:0000313" key="2">
    <source>
        <dbReference type="EMBL" id="PWW72887.1"/>
    </source>
</evidence>
<protein>
    <submittedName>
        <fullName evidence="2">Uncharacterized protein</fullName>
    </submittedName>
</protein>